<keyword evidence="2 4" id="KW-0238">DNA-binding</keyword>
<evidence type="ECO:0000259" key="5">
    <source>
        <dbReference type="PROSITE" id="PS50977"/>
    </source>
</evidence>
<dbReference type="PANTHER" id="PTHR30055">
    <property type="entry name" value="HTH-TYPE TRANSCRIPTIONAL REGULATOR RUTR"/>
    <property type="match status" value="1"/>
</dbReference>
<evidence type="ECO:0000256" key="1">
    <source>
        <dbReference type="ARBA" id="ARBA00023015"/>
    </source>
</evidence>
<keyword evidence="7" id="KW-1185">Reference proteome</keyword>
<dbReference type="Proteomes" id="UP000199028">
    <property type="component" value="Unassembled WGS sequence"/>
</dbReference>
<dbReference type="PRINTS" id="PR00455">
    <property type="entry name" value="HTHTETR"/>
</dbReference>
<dbReference type="GO" id="GO:0000976">
    <property type="term" value="F:transcription cis-regulatory region binding"/>
    <property type="evidence" value="ECO:0007669"/>
    <property type="project" value="TreeGrafter"/>
</dbReference>
<evidence type="ECO:0000313" key="6">
    <source>
        <dbReference type="EMBL" id="SER53268.1"/>
    </source>
</evidence>
<dbReference type="InterPro" id="IPR009057">
    <property type="entry name" value="Homeodomain-like_sf"/>
</dbReference>
<protein>
    <submittedName>
        <fullName evidence="6">Transcriptional regulator, TetR family</fullName>
    </submittedName>
</protein>
<evidence type="ECO:0000256" key="4">
    <source>
        <dbReference type="PROSITE-ProRule" id="PRU00335"/>
    </source>
</evidence>
<evidence type="ECO:0000256" key="2">
    <source>
        <dbReference type="ARBA" id="ARBA00023125"/>
    </source>
</evidence>
<evidence type="ECO:0000313" key="7">
    <source>
        <dbReference type="Proteomes" id="UP000199028"/>
    </source>
</evidence>
<keyword evidence="3" id="KW-0804">Transcription</keyword>
<dbReference type="GO" id="GO:0003700">
    <property type="term" value="F:DNA-binding transcription factor activity"/>
    <property type="evidence" value="ECO:0007669"/>
    <property type="project" value="TreeGrafter"/>
</dbReference>
<evidence type="ECO:0000256" key="3">
    <source>
        <dbReference type="ARBA" id="ARBA00023163"/>
    </source>
</evidence>
<dbReference type="AlphaFoldDB" id="A0A1H9PYQ0"/>
<dbReference type="PANTHER" id="PTHR30055:SF234">
    <property type="entry name" value="HTH-TYPE TRANSCRIPTIONAL REGULATOR BETI"/>
    <property type="match status" value="1"/>
</dbReference>
<gene>
    <name evidence="6" type="ORF">SAMN05216195_105471</name>
</gene>
<organism evidence="6 7">
    <name type="scientific">Lentzea flaviverrucosa</name>
    <dbReference type="NCBI Taxonomy" id="200379"/>
    <lineage>
        <taxon>Bacteria</taxon>
        <taxon>Bacillati</taxon>
        <taxon>Actinomycetota</taxon>
        <taxon>Actinomycetes</taxon>
        <taxon>Pseudonocardiales</taxon>
        <taxon>Pseudonocardiaceae</taxon>
        <taxon>Lentzea</taxon>
    </lineage>
</organism>
<keyword evidence="1" id="KW-0805">Transcription regulation</keyword>
<reference evidence="7" key="1">
    <citation type="submission" date="2016-10" db="EMBL/GenBank/DDBJ databases">
        <authorList>
            <person name="Varghese N."/>
            <person name="Submissions S."/>
        </authorList>
    </citation>
    <scope>NUCLEOTIDE SEQUENCE [LARGE SCALE GENOMIC DNA]</scope>
    <source>
        <strain evidence="7">CGMCC 4.578</strain>
    </source>
</reference>
<dbReference type="Gene3D" id="1.10.10.60">
    <property type="entry name" value="Homeodomain-like"/>
    <property type="match status" value="1"/>
</dbReference>
<feature type="DNA-binding region" description="H-T-H motif" evidence="4">
    <location>
        <begin position="60"/>
        <end position="79"/>
    </location>
</feature>
<proteinExistence type="predicted"/>
<dbReference type="PROSITE" id="PS50977">
    <property type="entry name" value="HTH_TETR_2"/>
    <property type="match status" value="1"/>
</dbReference>
<dbReference type="InterPro" id="IPR001647">
    <property type="entry name" value="HTH_TetR"/>
</dbReference>
<dbReference type="OrthoDB" id="3635456at2"/>
<dbReference type="InterPro" id="IPR050109">
    <property type="entry name" value="HTH-type_TetR-like_transc_reg"/>
</dbReference>
<name>A0A1H9PYQ0_9PSEU</name>
<feature type="domain" description="HTH tetR-type" evidence="5">
    <location>
        <begin position="37"/>
        <end position="97"/>
    </location>
</feature>
<sequence>MKAYRLQKCNRYTFEPTQLLRYDLRVTELGRRERKKQQTRQSISDAATRLFIERGFDAVGVKEIADTADVSVTTLFKHFPSKEALLFDEDEQQESALVAAVRNREGRSIPMALRDHFVQAARGHADHPQFEVFQRLVLETSALRDYGHRMWTRHQGALAEAIAEEIGAPADDVRCAALARFALEARDVIFDRPDRERAADEVFGLLEHGWAADQQA</sequence>
<dbReference type="EMBL" id="FOFT01000005">
    <property type="protein sequence ID" value="SER53268.1"/>
    <property type="molecule type" value="Genomic_DNA"/>
</dbReference>
<dbReference type="Pfam" id="PF00440">
    <property type="entry name" value="TetR_N"/>
    <property type="match status" value="1"/>
</dbReference>
<accession>A0A1H9PYQ0</accession>
<dbReference type="Gene3D" id="1.10.357.10">
    <property type="entry name" value="Tetracycline Repressor, domain 2"/>
    <property type="match status" value="1"/>
</dbReference>
<dbReference type="SUPFAM" id="SSF46689">
    <property type="entry name" value="Homeodomain-like"/>
    <property type="match status" value="1"/>
</dbReference>